<feature type="domain" description="Histidine kinase" evidence="7">
    <location>
        <begin position="66"/>
        <end position="131"/>
    </location>
</feature>
<evidence type="ECO:0000256" key="6">
    <source>
        <dbReference type="SAM" id="MobiDB-lite"/>
    </source>
</evidence>
<dbReference type="PROSITE" id="PS50109">
    <property type="entry name" value="HIS_KIN"/>
    <property type="match status" value="1"/>
</dbReference>
<dbReference type="InterPro" id="IPR005467">
    <property type="entry name" value="His_kinase_dom"/>
</dbReference>
<feature type="region of interest" description="Disordered" evidence="6">
    <location>
        <begin position="21"/>
        <end position="45"/>
    </location>
</feature>
<dbReference type="Proteomes" id="UP000270581">
    <property type="component" value="Unassembled WGS sequence"/>
</dbReference>
<dbReference type="Gene3D" id="3.30.565.10">
    <property type="entry name" value="Histidine kinase-like ATPase, C-terminal domain"/>
    <property type="match status" value="1"/>
</dbReference>
<evidence type="ECO:0000256" key="4">
    <source>
        <dbReference type="ARBA" id="ARBA00022777"/>
    </source>
</evidence>
<keyword evidence="3" id="KW-0808">Transferase</keyword>
<evidence type="ECO:0000256" key="2">
    <source>
        <dbReference type="ARBA" id="ARBA00012438"/>
    </source>
</evidence>
<evidence type="ECO:0000313" key="9">
    <source>
        <dbReference type="Proteomes" id="UP000270581"/>
    </source>
</evidence>
<dbReference type="GO" id="GO:0000160">
    <property type="term" value="P:phosphorelay signal transduction system"/>
    <property type="evidence" value="ECO:0007669"/>
    <property type="project" value="UniProtKB-KW"/>
</dbReference>
<dbReference type="CDD" id="cd00075">
    <property type="entry name" value="HATPase"/>
    <property type="match status" value="1"/>
</dbReference>
<keyword evidence="9" id="KW-1185">Reference proteome</keyword>
<keyword evidence="4 8" id="KW-0418">Kinase</keyword>
<dbReference type="SMART" id="SM00387">
    <property type="entry name" value="HATPase_c"/>
    <property type="match status" value="1"/>
</dbReference>
<dbReference type="InterPro" id="IPR003594">
    <property type="entry name" value="HATPase_dom"/>
</dbReference>
<dbReference type="InterPro" id="IPR050736">
    <property type="entry name" value="Sensor_HK_Regulatory"/>
</dbReference>
<dbReference type="AlphaFoldDB" id="A0AAJ4RAV4"/>
<protein>
    <recommendedName>
        <fullName evidence="2">histidine kinase</fullName>
        <ecNumber evidence="2">2.7.13.3</ecNumber>
    </recommendedName>
</protein>
<keyword evidence="5" id="KW-0902">Two-component regulatory system</keyword>
<comment type="catalytic activity">
    <reaction evidence="1">
        <text>ATP + protein L-histidine = ADP + protein N-phospho-L-histidine.</text>
        <dbReference type="EC" id="2.7.13.3"/>
    </reaction>
</comment>
<dbReference type="SUPFAM" id="SSF55874">
    <property type="entry name" value="ATPase domain of HSP90 chaperone/DNA topoisomerase II/histidine kinase"/>
    <property type="match status" value="1"/>
</dbReference>
<organism evidence="8 9">
    <name type="scientific">Halosegnis longus</name>
    <dbReference type="NCBI Taxonomy" id="2216012"/>
    <lineage>
        <taxon>Archaea</taxon>
        <taxon>Methanobacteriati</taxon>
        <taxon>Methanobacteriota</taxon>
        <taxon>Stenosarchaea group</taxon>
        <taxon>Halobacteria</taxon>
        <taxon>Halobacteriales</taxon>
        <taxon>Natronomonadaceae</taxon>
        <taxon>Halosegnis</taxon>
    </lineage>
</organism>
<sequence length="131" mass="13652">MWDSYSKSSSSSLSITFAQYGQPSSSYSSSVIEPDKSHRSKSAPVAATTAADVVVTVDTLPDGFCVADDGPGIPEQSRERVTEQGFSTSDDGTGFGLAIVDSIAEAHGWSLTATESATGGARFEFTGVETR</sequence>
<gene>
    <name evidence="8" type="ORF">Nmn1133_12670</name>
</gene>
<evidence type="ECO:0000256" key="3">
    <source>
        <dbReference type="ARBA" id="ARBA00022679"/>
    </source>
</evidence>
<dbReference type="EC" id="2.7.13.3" evidence="2"/>
<dbReference type="EMBL" id="RJJC01000001">
    <property type="protein sequence ID" value="RNJ27447.1"/>
    <property type="molecule type" value="Genomic_DNA"/>
</dbReference>
<evidence type="ECO:0000256" key="5">
    <source>
        <dbReference type="ARBA" id="ARBA00023012"/>
    </source>
</evidence>
<dbReference type="InterPro" id="IPR004358">
    <property type="entry name" value="Sig_transdc_His_kin-like_C"/>
</dbReference>
<evidence type="ECO:0000313" key="8">
    <source>
        <dbReference type="EMBL" id="RNJ27447.1"/>
    </source>
</evidence>
<reference evidence="8 9" key="1">
    <citation type="submission" date="2018-11" db="EMBL/GenBank/DDBJ databases">
        <title>Genome sequences of Natronomonas sp. CBA1133.</title>
        <authorList>
            <person name="Roh S.W."/>
            <person name="Cha I.-T."/>
        </authorList>
    </citation>
    <scope>NUCLEOTIDE SEQUENCE [LARGE SCALE GENOMIC DNA]</scope>
    <source>
        <strain evidence="8 9">CBA1133</strain>
    </source>
</reference>
<proteinExistence type="predicted"/>
<evidence type="ECO:0000259" key="7">
    <source>
        <dbReference type="PROSITE" id="PS50109"/>
    </source>
</evidence>
<name>A0AAJ4RAV4_9EURY</name>
<dbReference type="PRINTS" id="PR00344">
    <property type="entry name" value="BCTRLSENSOR"/>
</dbReference>
<accession>A0AAJ4RAV4</accession>
<dbReference type="GO" id="GO:0004673">
    <property type="term" value="F:protein histidine kinase activity"/>
    <property type="evidence" value="ECO:0007669"/>
    <property type="project" value="UniProtKB-EC"/>
</dbReference>
<dbReference type="PANTHER" id="PTHR43711:SF1">
    <property type="entry name" value="HISTIDINE KINASE 1"/>
    <property type="match status" value="1"/>
</dbReference>
<dbReference type="PANTHER" id="PTHR43711">
    <property type="entry name" value="TWO-COMPONENT HISTIDINE KINASE"/>
    <property type="match status" value="1"/>
</dbReference>
<evidence type="ECO:0000256" key="1">
    <source>
        <dbReference type="ARBA" id="ARBA00000085"/>
    </source>
</evidence>
<comment type="caution">
    <text evidence="8">The sequence shown here is derived from an EMBL/GenBank/DDBJ whole genome shotgun (WGS) entry which is preliminary data.</text>
</comment>
<dbReference type="Pfam" id="PF02518">
    <property type="entry name" value="HATPase_c"/>
    <property type="match status" value="1"/>
</dbReference>
<dbReference type="InterPro" id="IPR036890">
    <property type="entry name" value="HATPase_C_sf"/>
</dbReference>